<gene>
    <name evidence="2" type="ORF">COEREDRAFT_99797</name>
</gene>
<dbReference type="Proteomes" id="UP000242474">
    <property type="component" value="Unassembled WGS sequence"/>
</dbReference>
<reference evidence="2 3" key="1">
    <citation type="journal article" date="2015" name="Genome Biol. Evol.">
        <title>Phylogenomic analyses indicate that early fungi evolved digesting cell walls of algal ancestors of land plants.</title>
        <authorList>
            <person name="Chang Y."/>
            <person name="Wang S."/>
            <person name="Sekimoto S."/>
            <person name="Aerts A.L."/>
            <person name="Choi C."/>
            <person name="Clum A."/>
            <person name="LaButti K.M."/>
            <person name="Lindquist E.A."/>
            <person name="Yee Ngan C."/>
            <person name="Ohm R.A."/>
            <person name="Salamov A.A."/>
            <person name="Grigoriev I.V."/>
            <person name="Spatafora J.W."/>
            <person name="Berbee M.L."/>
        </authorList>
    </citation>
    <scope>NUCLEOTIDE SEQUENCE [LARGE SCALE GENOMIC DNA]</scope>
    <source>
        <strain evidence="2 3">NRRL 1564</strain>
    </source>
</reference>
<dbReference type="AlphaFoldDB" id="A0A2G5B236"/>
<feature type="region of interest" description="Disordered" evidence="1">
    <location>
        <begin position="258"/>
        <end position="285"/>
    </location>
</feature>
<dbReference type="EMBL" id="KZ303549">
    <property type="protein sequence ID" value="PIA13064.1"/>
    <property type="molecule type" value="Genomic_DNA"/>
</dbReference>
<proteinExistence type="predicted"/>
<evidence type="ECO:0000256" key="1">
    <source>
        <dbReference type="SAM" id="MobiDB-lite"/>
    </source>
</evidence>
<name>A0A2G5B236_COERN</name>
<accession>A0A2G5B236</accession>
<feature type="region of interest" description="Disordered" evidence="1">
    <location>
        <begin position="173"/>
        <end position="194"/>
    </location>
</feature>
<sequence>MACDQARMETRFALDNLSRRLESATNSLKSCHQLHRSDARNCAQQTRGERQNNKSHLFRRFSNRFKRQSAEQQQQQQQKSVSTAPTELEASVENTSSPESVVVPTDDDCAMPLDDAVSHLNTDMSTGNDLAPTAGIIPEPCTAVGANYVNRFAVRATHRRLYNRRESFRCLSNRSKRQSGGSIPGPIVKDSQESGTVVGANRVNEFAAQVARQRQHERTRWVAELSDRRSCVASSRLGTKWMVQRVVLVRTSCDEGMYDAQHIDSPPATTSDTNERTDAPPLPHGLELEDTLPCCATDADTHSEICVDVGYRSSIEASKVCSNATFESFSRLEYEKMAAEPDDVLENEYLNVGSEDDLEFADVAIGSDDGLDYADLTGDLNDSLMYEGSKSKSDSSLECAHPMYTPDSYLEYESSRAESDDSLEYTYQIYAPDEFPEYEYAVAESDYGPVPGFVASKSTSSLKCGIASSSSFENSVYIANLAASFYSSVDEDVVSKSEGESFVNDYPWVDEASRAGAESEPEIAVVEASNNTNSTGAAVELADNSESEDLDQDFFNQFMDTLHEESEELEGITAEVNKSATLSEAERDAILVELQRCKSELLKRHLKMMKSPKAFVHAINKRVRLLALADVHYKENLVYSALGTLRICATAHNIKFENTDVI</sequence>
<organism evidence="2 3">
    <name type="scientific">Coemansia reversa (strain ATCC 12441 / NRRL 1564)</name>
    <dbReference type="NCBI Taxonomy" id="763665"/>
    <lineage>
        <taxon>Eukaryota</taxon>
        <taxon>Fungi</taxon>
        <taxon>Fungi incertae sedis</taxon>
        <taxon>Zoopagomycota</taxon>
        <taxon>Kickxellomycotina</taxon>
        <taxon>Kickxellomycetes</taxon>
        <taxon>Kickxellales</taxon>
        <taxon>Kickxellaceae</taxon>
        <taxon>Coemansia</taxon>
    </lineage>
</organism>
<evidence type="ECO:0000313" key="2">
    <source>
        <dbReference type="EMBL" id="PIA13064.1"/>
    </source>
</evidence>
<keyword evidence="3" id="KW-1185">Reference proteome</keyword>
<evidence type="ECO:0000313" key="3">
    <source>
        <dbReference type="Proteomes" id="UP000242474"/>
    </source>
</evidence>
<feature type="compositionally biased region" description="Basic residues" evidence="1">
    <location>
        <begin position="56"/>
        <end position="67"/>
    </location>
</feature>
<protein>
    <submittedName>
        <fullName evidence="2">Uncharacterized protein</fullName>
    </submittedName>
</protein>
<feature type="region of interest" description="Disordered" evidence="1">
    <location>
        <begin position="30"/>
        <end position="103"/>
    </location>
</feature>